<dbReference type="InterPro" id="IPR051045">
    <property type="entry name" value="TonB-dependent_transducer"/>
</dbReference>
<name>A0A1M5G267_9BACT</name>
<dbReference type="InterPro" id="IPR037682">
    <property type="entry name" value="TonB_C"/>
</dbReference>
<organism evidence="2 3">
    <name type="scientific">Dysgonomonas macrotermitis</name>
    <dbReference type="NCBI Taxonomy" id="1346286"/>
    <lineage>
        <taxon>Bacteria</taxon>
        <taxon>Pseudomonadati</taxon>
        <taxon>Bacteroidota</taxon>
        <taxon>Bacteroidia</taxon>
        <taxon>Bacteroidales</taxon>
        <taxon>Dysgonomonadaceae</taxon>
        <taxon>Dysgonomonas</taxon>
    </lineage>
</organism>
<feature type="domain" description="TonB C-terminal" evidence="1">
    <location>
        <begin position="38"/>
        <end position="115"/>
    </location>
</feature>
<dbReference type="Pfam" id="PF03544">
    <property type="entry name" value="TonB_C"/>
    <property type="match status" value="1"/>
</dbReference>
<dbReference type="STRING" id="1346286.SAMN05444362_11328"/>
<reference evidence="3" key="1">
    <citation type="submission" date="2016-11" db="EMBL/GenBank/DDBJ databases">
        <authorList>
            <person name="Varghese N."/>
            <person name="Submissions S."/>
        </authorList>
    </citation>
    <scope>NUCLEOTIDE SEQUENCE [LARGE SCALE GENOMIC DNA]</scope>
    <source>
        <strain evidence="3">DSM 27370</strain>
    </source>
</reference>
<dbReference type="GO" id="GO:0031992">
    <property type="term" value="F:energy transducer activity"/>
    <property type="evidence" value="ECO:0007669"/>
    <property type="project" value="TreeGrafter"/>
</dbReference>
<evidence type="ECO:0000313" key="3">
    <source>
        <dbReference type="Proteomes" id="UP000184480"/>
    </source>
</evidence>
<dbReference type="PANTHER" id="PTHR33446">
    <property type="entry name" value="PROTEIN TONB-RELATED"/>
    <property type="match status" value="1"/>
</dbReference>
<proteinExistence type="predicted"/>
<dbReference type="GO" id="GO:0098797">
    <property type="term" value="C:plasma membrane protein complex"/>
    <property type="evidence" value="ECO:0007669"/>
    <property type="project" value="TreeGrafter"/>
</dbReference>
<dbReference type="SUPFAM" id="SSF74653">
    <property type="entry name" value="TolA/TonB C-terminal domain"/>
    <property type="match status" value="1"/>
</dbReference>
<gene>
    <name evidence="2" type="ORF">SAMN05444362_11328</name>
</gene>
<keyword evidence="3" id="KW-1185">Reference proteome</keyword>
<dbReference type="AlphaFoldDB" id="A0A1M5G267"/>
<dbReference type="GO" id="GO:0055085">
    <property type="term" value="P:transmembrane transport"/>
    <property type="evidence" value="ECO:0007669"/>
    <property type="project" value="InterPro"/>
</dbReference>
<evidence type="ECO:0000259" key="1">
    <source>
        <dbReference type="Pfam" id="PF03544"/>
    </source>
</evidence>
<protein>
    <submittedName>
        <fullName evidence="2">TonB protein C-terminal</fullName>
    </submittedName>
</protein>
<sequence>MHIPFFRSKAVFKEIQLFLFSLRFLNGNTDLKEYIENNIRYPMASLDMEIGGKTFLSFYVNPDKTISDITVVEGVDPLIEKECERVIKTMRDMWNPGAIDGKKIPVSVTIGINFETKAVIYYSRPGKEDL</sequence>
<dbReference type="PANTHER" id="PTHR33446:SF2">
    <property type="entry name" value="PROTEIN TONB"/>
    <property type="match status" value="1"/>
</dbReference>
<dbReference type="EMBL" id="FQUC01000013">
    <property type="protein sequence ID" value="SHF97818.1"/>
    <property type="molecule type" value="Genomic_DNA"/>
</dbReference>
<evidence type="ECO:0000313" key="2">
    <source>
        <dbReference type="EMBL" id="SHF97818.1"/>
    </source>
</evidence>
<dbReference type="RefSeq" id="WP_062181093.1">
    <property type="nucleotide sequence ID" value="NZ_BBXL01000012.1"/>
</dbReference>
<accession>A0A1M5G267</accession>
<dbReference type="Proteomes" id="UP000184480">
    <property type="component" value="Unassembled WGS sequence"/>
</dbReference>
<dbReference type="Gene3D" id="3.30.1150.10">
    <property type="match status" value="1"/>
</dbReference>
<dbReference type="OrthoDB" id="9812355at2"/>